<keyword evidence="1" id="KW-0732">Signal</keyword>
<evidence type="ECO:0000256" key="1">
    <source>
        <dbReference type="SAM" id="SignalP"/>
    </source>
</evidence>
<feature type="chain" id="PRO_5041958686" evidence="1">
    <location>
        <begin position="21"/>
        <end position="94"/>
    </location>
</feature>
<proteinExistence type="predicted"/>
<evidence type="ECO:0000313" key="2">
    <source>
        <dbReference type="EMBL" id="KAK2022070.1"/>
    </source>
</evidence>
<protein>
    <submittedName>
        <fullName evidence="2">Uncharacterized protein</fullName>
    </submittedName>
</protein>
<feature type="signal peptide" evidence="1">
    <location>
        <begin position="1"/>
        <end position="20"/>
    </location>
</feature>
<name>A0AAD9H441_9PEZI</name>
<comment type="caution">
    <text evidence="2">The sequence shown here is derived from an EMBL/GenBank/DDBJ whole genome shotgun (WGS) entry which is preliminary data.</text>
</comment>
<dbReference type="InterPro" id="IPR045634">
    <property type="entry name" value="DUF6413"/>
</dbReference>
<dbReference type="AlphaFoldDB" id="A0AAD9H441"/>
<sequence>MHAFRILFISVFILAGLAAGDHCCNSGTDDVDDFCFSQSTLDHTVVAFCCDDTDPNSGRGCDGNTNFPIGQKTSVAGAISCTSGGATGFLACSL</sequence>
<evidence type="ECO:0000313" key="3">
    <source>
        <dbReference type="Proteomes" id="UP001232148"/>
    </source>
</evidence>
<dbReference type="EMBL" id="MU843062">
    <property type="protein sequence ID" value="KAK2022070.1"/>
    <property type="molecule type" value="Genomic_DNA"/>
</dbReference>
<organism evidence="2 3">
    <name type="scientific">Colletotrichum zoysiae</name>
    <dbReference type="NCBI Taxonomy" id="1216348"/>
    <lineage>
        <taxon>Eukaryota</taxon>
        <taxon>Fungi</taxon>
        <taxon>Dikarya</taxon>
        <taxon>Ascomycota</taxon>
        <taxon>Pezizomycotina</taxon>
        <taxon>Sordariomycetes</taxon>
        <taxon>Hypocreomycetidae</taxon>
        <taxon>Glomerellales</taxon>
        <taxon>Glomerellaceae</taxon>
        <taxon>Colletotrichum</taxon>
        <taxon>Colletotrichum graminicola species complex</taxon>
    </lineage>
</organism>
<gene>
    <name evidence="2" type="ORF">LX32DRAFT_711025</name>
</gene>
<dbReference type="Pfam" id="PF19951">
    <property type="entry name" value="DUF6413"/>
    <property type="match status" value="1"/>
</dbReference>
<dbReference type="Proteomes" id="UP001232148">
    <property type="component" value="Unassembled WGS sequence"/>
</dbReference>
<reference evidence="2" key="1">
    <citation type="submission" date="2021-06" db="EMBL/GenBank/DDBJ databases">
        <title>Comparative genomics, transcriptomics and evolutionary studies reveal genomic signatures of adaptation to plant cell wall in hemibiotrophic fungi.</title>
        <authorList>
            <consortium name="DOE Joint Genome Institute"/>
            <person name="Baroncelli R."/>
            <person name="Diaz J.F."/>
            <person name="Benocci T."/>
            <person name="Peng M."/>
            <person name="Battaglia E."/>
            <person name="Haridas S."/>
            <person name="Andreopoulos W."/>
            <person name="Labutti K."/>
            <person name="Pangilinan J."/>
            <person name="Floch G.L."/>
            <person name="Makela M.R."/>
            <person name="Henrissat B."/>
            <person name="Grigoriev I.V."/>
            <person name="Crouch J.A."/>
            <person name="De Vries R.P."/>
            <person name="Sukno S.A."/>
            <person name="Thon M.R."/>
        </authorList>
    </citation>
    <scope>NUCLEOTIDE SEQUENCE</scope>
    <source>
        <strain evidence="2">MAFF235873</strain>
    </source>
</reference>
<keyword evidence="3" id="KW-1185">Reference proteome</keyword>
<accession>A0AAD9H441</accession>